<keyword evidence="1" id="KW-0472">Membrane</keyword>
<evidence type="ECO:0000313" key="3">
    <source>
        <dbReference type="Proteomes" id="UP000616499"/>
    </source>
</evidence>
<keyword evidence="3" id="KW-1185">Reference proteome</keyword>
<reference evidence="3" key="1">
    <citation type="journal article" date="2019" name="Int. J. Syst. Evol. Microbiol.">
        <title>The Global Catalogue of Microorganisms (GCM) 10K type strain sequencing project: providing services to taxonomists for standard genome sequencing and annotation.</title>
        <authorList>
            <consortium name="The Broad Institute Genomics Platform"/>
            <consortium name="The Broad Institute Genome Sequencing Center for Infectious Disease"/>
            <person name="Wu L."/>
            <person name="Ma J."/>
        </authorList>
    </citation>
    <scope>NUCLEOTIDE SEQUENCE [LARGE SCALE GENOMIC DNA]</scope>
    <source>
        <strain evidence="3">JCM 13501</strain>
    </source>
</reference>
<proteinExistence type="predicted"/>
<evidence type="ECO:0000313" key="2">
    <source>
        <dbReference type="EMBL" id="GGM16602.1"/>
    </source>
</evidence>
<name>A0ABQ2GXS8_9PSED</name>
<keyword evidence="1" id="KW-0812">Transmembrane</keyword>
<evidence type="ECO:0000256" key="1">
    <source>
        <dbReference type="SAM" id="Phobius"/>
    </source>
</evidence>
<comment type="caution">
    <text evidence="2">The sequence shown here is derived from an EMBL/GenBank/DDBJ whole genome shotgun (WGS) entry which is preliminary data.</text>
</comment>
<protein>
    <recommendedName>
        <fullName evidence="4">Beta-lactamase</fullName>
    </recommendedName>
</protein>
<feature type="transmembrane region" description="Helical" evidence="1">
    <location>
        <begin position="21"/>
        <end position="39"/>
    </location>
</feature>
<dbReference type="Proteomes" id="UP000616499">
    <property type="component" value="Unassembled WGS sequence"/>
</dbReference>
<dbReference type="EMBL" id="BMNW01000006">
    <property type="protein sequence ID" value="GGM16602.1"/>
    <property type="molecule type" value="Genomic_DNA"/>
</dbReference>
<gene>
    <name evidence="2" type="ORF">GCM10009425_29440</name>
</gene>
<sequence length="97" mass="10632">MTHIGTVLTMIPIIRYAMLRVYWLTRLGLVGTVALLMSVNACADTSDLKLSQVLDDAKALAPLETVIVSHDGRITAEQGYRGTEPLPPLISNPLRSW</sequence>
<evidence type="ECO:0008006" key="4">
    <source>
        <dbReference type="Google" id="ProtNLM"/>
    </source>
</evidence>
<keyword evidence="1" id="KW-1133">Transmembrane helix</keyword>
<organism evidence="2 3">
    <name type="scientific">Pseudomonas asuensis</name>
    <dbReference type="NCBI Taxonomy" id="1825787"/>
    <lineage>
        <taxon>Bacteria</taxon>
        <taxon>Pseudomonadati</taxon>
        <taxon>Pseudomonadota</taxon>
        <taxon>Gammaproteobacteria</taxon>
        <taxon>Pseudomonadales</taxon>
        <taxon>Pseudomonadaceae</taxon>
        <taxon>Pseudomonas</taxon>
    </lineage>
</organism>
<accession>A0ABQ2GXS8</accession>